<dbReference type="InterPro" id="IPR036047">
    <property type="entry name" value="F-box-like_dom_sf"/>
</dbReference>
<dbReference type="SUPFAM" id="SSF81383">
    <property type="entry name" value="F-box domain"/>
    <property type="match status" value="1"/>
</dbReference>
<evidence type="ECO:0000313" key="2">
    <source>
        <dbReference type="EMBL" id="KAJ7751747.1"/>
    </source>
</evidence>
<dbReference type="SUPFAM" id="SSF52047">
    <property type="entry name" value="RNI-like"/>
    <property type="match status" value="1"/>
</dbReference>
<proteinExistence type="predicted"/>
<keyword evidence="3" id="KW-1185">Reference proteome</keyword>
<dbReference type="Proteomes" id="UP001215280">
    <property type="component" value="Unassembled WGS sequence"/>
</dbReference>
<dbReference type="InterPro" id="IPR001810">
    <property type="entry name" value="F-box_dom"/>
</dbReference>
<dbReference type="Gene3D" id="3.80.10.10">
    <property type="entry name" value="Ribonuclease Inhibitor"/>
    <property type="match status" value="1"/>
</dbReference>
<protein>
    <recommendedName>
        <fullName evidence="1">F-box domain-containing protein</fullName>
    </recommendedName>
</protein>
<dbReference type="InterPro" id="IPR032675">
    <property type="entry name" value="LRR_dom_sf"/>
</dbReference>
<dbReference type="EMBL" id="JARJLG010000077">
    <property type="protein sequence ID" value="KAJ7751747.1"/>
    <property type="molecule type" value="Genomic_DNA"/>
</dbReference>
<name>A0AAD7N9Q7_9AGAR</name>
<evidence type="ECO:0000259" key="1">
    <source>
        <dbReference type="Pfam" id="PF12937"/>
    </source>
</evidence>
<feature type="domain" description="F-box" evidence="1">
    <location>
        <begin position="108"/>
        <end position="159"/>
    </location>
</feature>
<gene>
    <name evidence="2" type="ORF">DFH07DRAFT_941586</name>
</gene>
<sequence length="784" mass="88301">MAALLRHNCGTGFCLPSTGRELASMKSVAISNLWERLKRQVTLKRRQPDLIRPQVFAPQVFSQPLVTPFFSPFPLRSVSSISVATPFIVFDPLPKPPPDPEHNAKLPISRLPPDIVADIFLLMCERSVAEYSWIACSHVCLSWRRIALDTSLLWSHIVFKSRAWVSACLQRSKSSLLIVTADTRLLLVETLVCDVLKMAERIARIHLKFPVPSQRVLDLLTGPFPHLTDLSIENYSFCAPNIPVQPDVSPFPALRSLFMCTNISYLPPLPSQLVSLEIYCTGWQPIPWDSFALALGQLQQLHELKLSGFSAPPSSHIRPISLPALRDLHLSGSPKDCTQLIEALDSPKLRRFNLHLINFDNLPALYRTLSVRMPKPPRCMMIDYDNDCTAGGNDLLLWTTSAANVQTASIAFTYANERWPRDVALDACLSWIVPNVHSDLALATIFAALPEFAWLEHLEWLWVHNWCTIPAALWRPFLDRLAGLQTLTANGSPPAGLFWALVRDLESKHVPASGAGEAGTGSGGCALLPAMQTIKIVSVHCGEGNWLPQLRHSNPAGLPTNSYFDLDNTRFLELLICYLELRPTPLVGLVMDECFGYTGSEVKLLRRLVGSVLWDGWGMMEGVYRANGDEVGALTINHTLIARQKGYEELNVSDEERWHQDAELLWEVRPSTRMSDRLLGYLRETYPRDIRYSLIVFGCNFFIGENNDTYICVFSQSLIELLDADYVPWIKGTTNCTRRWLVSFLQALFVASRRDTREDKKINPLLHFYHGEKDSKNPLDRELG</sequence>
<accession>A0AAD7N9Q7</accession>
<dbReference type="Gene3D" id="1.20.1280.50">
    <property type="match status" value="1"/>
</dbReference>
<organism evidence="2 3">
    <name type="scientific">Mycena maculata</name>
    <dbReference type="NCBI Taxonomy" id="230809"/>
    <lineage>
        <taxon>Eukaryota</taxon>
        <taxon>Fungi</taxon>
        <taxon>Dikarya</taxon>
        <taxon>Basidiomycota</taxon>
        <taxon>Agaricomycotina</taxon>
        <taxon>Agaricomycetes</taxon>
        <taxon>Agaricomycetidae</taxon>
        <taxon>Agaricales</taxon>
        <taxon>Marasmiineae</taxon>
        <taxon>Mycenaceae</taxon>
        <taxon>Mycena</taxon>
    </lineage>
</organism>
<comment type="caution">
    <text evidence="2">The sequence shown here is derived from an EMBL/GenBank/DDBJ whole genome shotgun (WGS) entry which is preliminary data.</text>
</comment>
<dbReference type="AlphaFoldDB" id="A0AAD7N9Q7"/>
<reference evidence="2" key="1">
    <citation type="submission" date="2023-03" db="EMBL/GenBank/DDBJ databases">
        <title>Massive genome expansion in bonnet fungi (Mycena s.s.) driven by repeated elements and novel gene families across ecological guilds.</title>
        <authorList>
            <consortium name="Lawrence Berkeley National Laboratory"/>
            <person name="Harder C.B."/>
            <person name="Miyauchi S."/>
            <person name="Viragh M."/>
            <person name="Kuo A."/>
            <person name="Thoen E."/>
            <person name="Andreopoulos B."/>
            <person name="Lu D."/>
            <person name="Skrede I."/>
            <person name="Drula E."/>
            <person name="Henrissat B."/>
            <person name="Morin E."/>
            <person name="Kohler A."/>
            <person name="Barry K."/>
            <person name="LaButti K."/>
            <person name="Morin E."/>
            <person name="Salamov A."/>
            <person name="Lipzen A."/>
            <person name="Mereny Z."/>
            <person name="Hegedus B."/>
            <person name="Baldrian P."/>
            <person name="Stursova M."/>
            <person name="Weitz H."/>
            <person name="Taylor A."/>
            <person name="Grigoriev I.V."/>
            <person name="Nagy L.G."/>
            <person name="Martin F."/>
            <person name="Kauserud H."/>
        </authorList>
    </citation>
    <scope>NUCLEOTIDE SEQUENCE</scope>
    <source>
        <strain evidence="2">CBHHK188m</strain>
    </source>
</reference>
<dbReference type="Pfam" id="PF12937">
    <property type="entry name" value="F-box-like"/>
    <property type="match status" value="1"/>
</dbReference>
<evidence type="ECO:0000313" key="3">
    <source>
        <dbReference type="Proteomes" id="UP001215280"/>
    </source>
</evidence>